<dbReference type="Proteomes" id="UP001597533">
    <property type="component" value="Unassembled WGS sequence"/>
</dbReference>
<sequence>MKPSTLLPVLALFVIFLSSCSTDSIDDKAQNVNNDYVVPETKVIEVEILELINDYRLSAGLNPLTDLGVIKSQAFDHTDYMIQNSNISHDNFTNRRNFLTANAGARKVSENVAYGYSTASSVVAAWIASDSHRDAIEGDYTHFDISAEQDADGYWYFTNIFIKK</sequence>
<evidence type="ECO:0000313" key="4">
    <source>
        <dbReference type="Proteomes" id="UP001597533"/>
    </source>
</evidence>
<proteinExistence type="predicted"/>
<evidence type="ECO:0000256" key="1">
    <source>
        <dbReference type="SAM" id="SignalP"/>
    </source>
</evidence>
<reference evidence="4" key="1">
    <citation type="journal article" date="2019" name="Int. J. Syst. Evol. Microbiol.">
        <title>The Global Catalogue of Microorganisms (GCM) 10K type strain sequencing project: providing services to taxonomists for standard genome sequencing and annotation.</title>
        <authorList>
            <consortium name="The Broad Institute Genomics Platform"/>
            <consortium name="The Broad Institute Genome Sequencing Center for Infectious Disease"/>
            <person name="Wu L."/>
            <person name="Ma J."/>
        </authorList>
    </citation>
    <scope>NUCLEOTIDE SEQUENCE [LARGE SCALE GENOMIC DNA]</scope>
    <source>
        <strain evidence="4">KCTC 32141</strain>
    </source>
</reference>
<feature type="signal peptide" evidence="1">
    <location>
        <begin position="1"/>
        <end position="23"/>
    </location>
</feature>
<dbReference type="PROSITE" id="PS51257">
    <property type="entry name" value="PROKAR_LIPOPROTEIN"/>
    <property type="match status" value="1"/>
</dbReference>
<protein>
    <submittedName>
        <fullName evidence="3">CAP domain-containing protein</fullName>
    </submittedName>
</protein>
<organism evidence="3 4">
    <name type="scientific">Lacinutrix iliipiscaria</name>
    <dbReference type="NCBI Taxonomy" id="1230532"/>
    <lineage>
        <taxon>Bacteria</taxon>
        <taxon>Pseudomonadati</taxon>
        <taxon>Bacteroidota</taxon>
        <taxon>Flavobacteriia</taxon>
        <taxon>Flavobacteriales</taxon>
        <taxon>Flavobacteriaceae</taxon>
        <taxon>Lacinutrix</taxon>
    </lineage>
</organism>
<dbReference type="InterPro" id="IPR035940">
    <property type="entry name" value="CAP_sf"/>
</dbReference>
<accession>A0ABW5WPS4</accession>
<keyword evidence="1" id="KW-0732">Signal</keyword>
<dbReference type="RefSeq" id="WP_183489511.1">
    <property type="nucleotide sequence ID" value="NZ_JBHUOV010000015.1"/>
</dbReference>
<evidence type="ECO:0000259" key="2">
    <source>
        <dbReference type="Pfam" id="PF00188"/>
    </source>
</evidence>
<evidence type="ECO:0000313" key="3">
    <source>
        <dbReference type="EMBL" id="MFD2824773.1"/>
    </source>
</evidence>
<comment type="caution">
    <text evidence="3">The sequence shown here is derived from an EMBL/GenBank/DDBJ whole genome shotgun (WGS) entry which is preliminary data.</text>
</comment>
<dbReference type="CDD" id="cd05379">
    <property type="entry name" value="CAP_bacterial"/>
    <property type="match status" value="1"/>
</dbReference>
<dbReference type="InterPro" id="IPR014044">
    <property type="entry name" value="CAP_dom"/>
</dbReference>
<dbReference type="EMBL" id="JBHUOV010000015">
    <property type="protein sequence ID" value="MFD2824773.1"/>
    <property type="molecule type" value="Genomic_DNA"/>
</dbReference>
<feature type="domain" description="SCP" evidence="2">
    <location>
        <begin position="49"/>
        <end position="157"/>
    </location>
</feature>
<dbReference type="PANTHER" id="PTHR31157">
    <property type="entry name" value="SCP DOMAIN-CONTAINING PROTEIN"/>
    <property type="match status" value="1"/>
</dbReference>
<dbReference type="Pfam" id="PF00188">
    <property type="entry name" value="CAP"/>
    <property type="match status" value="1"/>
</dbReference>
<feature type="chain" id="PRO_5046441026" evidence="1">
    <location>
        <begin position="24"/>
        <end position="164"/>
    </location>
</feature>
<dbReference type="PANTHER" id="PTHR31157:SF1">
    <property type="entry name" value="SCP DOMAIN-CONTAINING PROTEIN"/>
    <property type="match status" value="1"/>
</dbReference>
<name>A0ABW5WPS4_9FLAO</name>
<dbReference type="Gene3D" id="3.40.33.10">
    <property type="entry name" value="CAP"/>
    <property type="match status" value="1"/>
</dbReference>
<dbReference type="SUPFAM" id="SSF55797">
    <property type="entry name" value="PR-1-like"/>
    <property type="match status" value="1"/>
</dbReference>
<gene>
    <name evidence="3" type="ORF">ACFS5M_13910</name>
</gene>
<keyword evidence="4" id="KW-1185">Reference proteome</keyword>